<dbReference type="OrthoDB" id="2405412at2759"/>
<gene>
    <name evidence="1" type="ORF">HYDPIDRAFT_118525</name>
</gene>
<organism evidence="1 2">
    <name type="scientific">Hydnomerulius pinastri MD-312</name>
    <dbReference type="NCBI Taxonomy" id="994086"/>
    <lineage>
        <taxon>Eukaryota</taxon>
        <taxon>Fungi</taxon>
        <taxon>Dikarya</taxon>
        <taxon>Basidiomycota</taxon>
        <taxon>Agaricomycotina</taxon>
        <taxon>Agaricomycetes</taxon>
        <taxon>Agaricomycetidae</taxon>
        <taxon>Boletales</taxon>
        <taxon>Boletales incertae sedis</taxon>
        <taxon>Leucogyrophana</taxon>
    </lineage>
</organism>
<keyword evidence="2" id="KW-1185">Reference proteome</keyword>
<accession>A0A0C9W9A1</accession>
<reference evidence="1 2" key="1">
    <citation type="submission" date="2014-04" db="EMBL/GenBank/DDBJ databases">
        <title>Evolutionary Origins and Diversification of the Mycorrhizal Mutualists.</title>
        <authorList>
            <consortium name="DOE Joint Genome Institute"/>
            <consortium name="Mycorrhizal Genomics Consortium"/>
            <person name="Kohler A."/>
            <person name="Kuo A."/>
            <person name="Nagy L.G."/>
            <person name="Floudas D."/>
            <person name="Copeland A."/>
            <person name="Barry K.W."/>
            <person name="Cichocki N."/>
            <person name="Veneault-Fourrey C."/>
            <person name="LaButti K."/>
            <person name="Lindquist E.A."/>
            <person name="Lipzen A."/>
            <person name="Lundell T."/>
            <person name="Morin E."/>
            <person name="Murat C."/>
            <person name="Riley R."/>
            <person name="Ohm R."/>
            <person name="Sun H."/>
            <person name="Tunlid A."/>
            <person name="Henrissat B."/>
            <person name="Grigoriev I.V."/>
            <person name="Hibbett D.S."/>
            <person name="Martin F."/>
        </authorList>
    </citation>
    <scope>NUCLEOTIDE SEQUENCE [LARGE SCALE GENOMIC DNA]</scope>
    <source>
        <strain evidence="1 2">MD-312</strain>
    </source>
</reference>
<evidence type="ECO:0000313" key="2">
    <source>
        <dbReference type="Proteomes" id="UP000053820"/>
    </source>
</evidence>
<dbReference type="EMBL" id="KN839888">
    <property type="protein sequence ID" value="KIJ59427.1"/>
    <property type="molecule type" value="Genomic_DNA"/>
</dbReference>
<dbReference type="Proteomes" id="UP000053820">
    <property type="component" value="Unassembled WGS sequence"/>
</dbReference>
<dbReference type="AlphaFoldDB" id="A0A0C9W9A1"/>
<dbReference type="HOGENOM" id="CLU_2590071_0_0_1"/>
<name>A0A0C9W9A1_9AGAM</name>
<protein>
    <submittedName>
        <fullName evidence="1">Uncharacterized protein</fullName>
    </submittedName>
</protein>
<sequence>MSWPRACPPSPPFPRPLVPHMPILTLLPPQLLSDAQILVKGELELPMWGMLDFRKSEEGDVTGARRGVLGGIRCGRDRCR</sequence>
<evidence type="ECO:0000313" key="1">
    <source>
        <dbReference type="EMBL" id="KIJ59427.1"/>
    </source>
</evidence>
<proteinExistence type="predicted"/>